<feature type="transmembrane region" description="Helical" evidence="8">
    <location>
        <begin position="97"/>
        <end position="122"/>
    </location>
</feature>
<evidence type="ECO:0000256" key="6">
    <source>
        <dbReference type="ARBA" id="ARBA00022989"/>
    </source>
</evidence>
<feature type="transmembrane region" description="Helical" evidence="8">
    <location>
        <begin position="207"/>
        <end position="228"/>
    </location>
</feature>
<proteinExistence type="inferred from homology"/>
<protein>
    <recommendedName>
        <fullName evidence="11">Para-hydroxybenzoate--polyprenyltransferase</fullName>
    </recommendedName>
</protein>
<keyword evidence="6 8" id="KW-1133">Transmembrane helix</keyword>
<dbReference type="Gene3D" id="1.10.357.140">
    <property type="entry name" value="UbiA prenyltransferase"/>
    <property type="match status" value="1"/>
</dbReference>
<evidence type="ECO:0000256" key="2">
    <source>
        <dbReference type="ARBA" id="ARBA00004141"/>
    </source>
</evidence>
<feature type="transmembrane region" description="Helical" evidence="8">
    <location>
        <begin position="284"/>
        <end position="308"/>
    </location>
</feature>
<dbReference type="GO" id="GO:0004659">
    <property type="term" value="F:prenyltransferase activity"/>
    <property type="evidence" value="ECO:0007669"/>
    <property type="project" value="UniProtKB-ARBA"/>
</dbReference>
<accession>A0A8C9H5Q6</accession>
<comment type="similarity">
    <text evidence="3">Belongs to the UbiA prenyltransferase family.</text>
</comment>
<keyword evidence="4" id="KW-0808">Transferase</keyword>
<dbReference type="PANTHER" id="PTHR11048">
    <property type="entry name" value="PRENYLTRANSFERASES"/>
    <property type="match status" value="1"/>
</dbReference>
<keyword evidence="7 8" id="KW-0472">Membrane</keyword>
<sequence>MTFQNVPFNLFIIKNRKQDLVHLLNNRKNVNRKKLFHLLEKKNNTNIRSVMPMMTTKCNYTLKSNKTSVEQLQLLQQKRHHSYETQKTDLFKKNLQAYILLSRLHIPTPIYLLFYSAIYGYFLTYNVDVLLMPSDTSPNAITNIINNIIQYNLNWEEVNTIVKNICFMYFGSINIRIVGCIINDFFDRNFDKHVERTKNRPLADGSISIKRAGIYFCIHSCLALLTLLQFNNNTIQTGLFSTLFILTYPLFKRITHYAQVYLSLTFNLGFFIASSINIDLTQHILPLAISFLPLCFLTIIYDTIYAYPDKKDDLKLKLKSLAIKWDKNILKYSKILTINMLYLFYLSAYLFDMHYSYYILSPLSVFYLYNMINQTDLNNKKAYMNFFKKSKNVICMIALAALMAKICEALQKGQRSSQVT</sequence>
<dbReference type="Gene3D" id="1.20.120.1780">
    <property type="entry name" value="UbiA prenyltransferase"/>
    <property type="match status" value="1"/>
</dbReference>
<keyword evidence="5 8" id="KW-0812">Transmembrane</keyword>
<comment type="subcellular location">
    <subcellularLocation>
        <location evidence="2">Membrane</location>
        <topology evidence="2">Multi-pass membrane protein</topology>
    </subcellularLocation>
</comment>
<reference evidence="9" key="2">
    <citation type="submission" date="2025-09" db="UniProtKB">
        <authorList>
            <consortium name="Ensembl"/>
        </authorList>
    </citation>
    <scope>IDENTIFICATION</scope>
</reference>
<dbReference type="Ensembl" id="ENSPTET00000021950.1">
    <property type="protein sequence ID" value="ENSPTEP00000014641.1"/>
    <property type="gene ID" value="ENSPTEG00000016336.1"/>
</dbReference>
<evidence type="ECO:0000256" key="8">
    <source>
        <dbReference type="SAM" id="Phobius"/>
    </source>
</evidence>
<evidence type="ECO:0000256" key="5">
    <source>
        <dbReference type="ARBA" id="ARBA00022692"/>
    </source>
</evidence>
<dbReference type="PROSITE" id="PS00943">
    <property type="entry name" value="UBIA"/>
    <property type="match status" value="1"/>
</dbReference>
<dbReference type="InterPro" id="IPR030470">
    <property type="entry name" value="UbiA_prenylTrfase_CS"/>
</dbReference>
<evidence type="ECO:0000256" key="3">
    <source>
        <dbReference type="ARBA" id="ARBA00005985"/>
    </source>
</evidence>
<dbReference type="InterPro" id="IPR000537">
    <property type="entry name" value="UbiA_prenyltransferase"/>
</dbReference>
<keyword evidence="10" id="KW-1185">Reference proteome</keyword>
<comment type="cofactor">
    <cofactor evidence="1">
        <name>Mg(2+)</name>
        <dbReference type="ChEBI" id="CHEBI:18420"/>
    </cofactor>
</comment>
<evidence type="ECO:0000313" key="9">
    <source>
        <dbReference type="Ensembl" id="ENSPTEP00000014641.1"/>
    </source>
</evidence>
<organism evidence="9 10">
    <name type="scientific">Piliocolobus tephrosceles</name>
    <name type="common">Ugandan red Colobus</name>
    <dbReference type="NCBI Taxonomy" id="591936"/>
    <lineage>
        <taxon>Eukaryota</taxon>
        <taxon>Metazoa</taxon>
        <taxon>Chordata</taxon>
        <taxon>Craniata</taxon>
        <taxon>Vertebrata</taxon>
        <taxon>Euteleostomi</taxon>
        <taxon>Mammalia</taxon>
        <taxon>Eutheria</taxon>
        <taxon>Euarchontoglires</taxon>
        <taxon>Primates</taxon>
        <taxon>Haplorrhini</taxon>
        <taxon>Catarrhini</taxon>
        <taxon>Cercopithecidae</taxon>
        <taxon>Colobinae</taxon>
        <taxon>Piliocolobus</taxon>
    </lineage>
</organism>
<feature type="transmembrane region" description="Helical" evidence="8">
    <location>
        <begin position="258"/>
        <end position="278"/>
    </location>
</feature>
<feature type="transmembrane region" description="Helical" evidence="8">
    <location>
        <begin position="234"/>
        <end position="251"/>
    </location>
</feature>
<evidence type="ECO:0000313" key="10">
    <source>
        <dbReference type="Proteomes" id="UP000694416"/>
    </source>
</evidence>
<feature type="transmembrane region" description="Helical" evidence="8">
    <location>
        <begin position="355"/>
        <end position="372"/>
    </location>
</feature>
<dbReference type="Pfam" id="PF01040">
    <property type="entry name" value="UbiA"/>
    <property type="match status" value="1"/>
</dbReference>
<dbReference type="InterPro" id="IPR039653">
    <property type="entry name" value="Prenyltransferase"/>
</dbReference>
<dbReference type="Proteomes" id="UP000694416">
    <property type="component" value="Unplaced"/>
</dbReference>
<dbReference type="AlphaFoldDB" id="A0A8C9H5Q6"/>
<evidence type="ECO:0000256" key="4">
    <source>
        <dbReference type="ARBA" id="ARBA00022679"/>
    </source>
</evidence>
<feature type="transmembrane region" description="Helical" evidence="8">
    <location>
        <begin position="393"/>
        <end position="411"/>
    </location>
</feature>
<evidence type="ECO:0008006" key="11">
    <source>
        <dbReference type="Google" id="ProtNLM"/>
    </source>
</evidence>
<dbReference type="GO" id="GO:0006744">
    <property type="term" value="P:ubiquinone biosynthetic process"/>
    <property type="evidence" value="ECO:0007669"/>
    <property type="project" value="TreeGrafter"/>
</dbReference>
<name>A0A8C9H5Q6_9PRIM</name>
<dbReference type="CDD" id="cd13959">
    <property type="entry name" value="PT_UbiA_COQ2"/>
    <property type="match status" value="1"/>
</dbReference>
<feature type="transmembrane region" description="Helical" evidence="8">
    <location>
        <begin position="329"/>
        <end position="349"/>
    </location>
</feature>
<evidence type="ECO:0000256" key="7">
    <source>
        <dbReference type="ARBA" id="ARBA00023136"/>
    </source>
</evidence>
<reference evidence="9" key="1">
    <citation type="submission" date="2025-08" db="UniProtKB">
        <authorList>
            <consortium name="Ensembl"/>
        </authorList>
    </citation>
    <scope>IDENTIFICATION</scope>
</reference>
<dbReference type="GO" id="GO:0005743">
    <property type="term" value="C:mitochondrial inner membrane"/>
    <property type="evidence" value="ECO:0007669"/>
    <property type="project" value="TreeGrafter"/>
</dbReference>
<evidence type="ECO:0000256" key="1">
    <source>
        <dbReference type="ARBA" id="ARBA00001946"/>
    </source>
</evidence>
<feature type="transmembrane region" description="Helical" evidence="8">
    <location>
        <begin position="167"/>
        <end position="186"/>
    </location>
</feature>
<dbReference type="PANTHER" id="PTHR11048:SF28">
    <property type="entry name" value="4-HYDROXYBENZOATE POLYPRENYLTRANSFERASE, MITOCHONDRIAL"/>
    <property type="match status" value="1"/>
</dbReference>
<dbReference type="InterPro" id="IPR044878">
    <property type="entry name" value="UbiA_sf"/>
</dbReference>